<evidence type="ECO:0000313" key="1">
    <source>
        <dbReference type="EMBL" id="KAJ0034715.1"/>
    </source>
</evidence>
<dbReference type="Proteomes" id="UP001163603">
    <property type="component" value="Chromosome 7"/>
</dbReference>
<name>A0ACC0YC85_9ROSI</name>
<proteinExistence type="predicted"/>
<gene>
    <name evidence="1" type="ORF">Pint_25418</name>
</gene>
<reference evidence="2" key="1">
    <citation type="journal article" date="2023" name="G3 (Bethesda)">
        <title>Genome assembly and association tests identify interacting loci associated with vigor, precocity, and sex in interspecific pistachio rootstocks.</title>
        <authorList>
            <person name="Palmer W."/>
            <person name="Jacygrad E."/>
            <person name="Sagayaradj S."/>
            <person name="Cavanaugh K."/>
            <person name="Han R."/>
            <person name="Bertier L."/>
            <person name="Beede B."/>
            <person name="Kafkas S."/>
            <person name="Golino D."/>
            <person name="Preece J."/>
            <person name="Michelmore R."/>
        </authorList>
    </citation>
    <scope>NUCLEOTIDE SEQUENCE [LARGE SCALE GENOMIC DNA]</scope>
</reference>
<protein>
    <submittedName>
        <fullName evidence="1">Uncharacterized protein</fullName>
    </submittedName>
</protein>
<comment type="caution">
    <text evidence="1">The sequence shown here is derived from an EMBL/GenBank/DDBJ whole genome shotgun (WGS) entry which is preliminary data.</text>
</comment>
<accession>A0ACC0YC85</accession>
<sequence length="230" mass="26675">MNLRYKEESSSLDHSNEFQGCFDQLSGMGVKFDEDIQGFWLLNTHPDSWENFHVSLTNSVPNGIVTMKYVKSGVLNEEAFVHIPKDERSKFDMKIRQCIFIGYGLDEFGYKLYDPVEKKLVRSRNVVFMEDQTIQDVEKTDNVVPQYSDGLIDLDPVPFIDLPTNVEHDVQDDQQDLDDADVPMQVQIDYQTTNWLLGPEIPLRRSIRDRHPSTQYSANEYVLLIYEGEP</sequence>
<dbReference type="EMBL" id="CM047742">
    <property type="protein sequence ID" value="KAJ0034715.1"/>
    <property type="molecule type" value="Genomic_DNA"/>
</dbReference>
<keyword evidence="2" id="KW-1185">Reference proteome</keyword>
<organism evidence="1 2">
    <name type="scientific">Pistacia integerrima</name>
    <dbReference type="NCBI Taxonomy" id="434235"/>
    <lineage>
        <taxon>Eukaryota</taxon>
        <taxon>Viridiplantae</taxon>
        <taxon>Streptophyta</taxon>
        <taxon>Embryophyta</taxon>
        <taxon>Tracheophyta</taxon>
        <taxon>Spermatophyta</taxon>
        <taxon>Magnoliopsida</taxon>
        <taxon>eudicotyledons</taxon>
        <taxon>Gunneridae</taxon>
        <taxon>Pentapetalae</taxon>
        <taxon>rosids</taxon>
        <taxon>malvids</taxon>
        <taxon>Sapindales</taxon>
        <taxon>Anacardiaceae</taxon>
        <taxon>Pistacia</taxon>
    </lineage>
</organism>
<evidence type="ECO:0000313" key="2">
    <source>
        <dbReference type="Proteomes" id="UP001163603"/>
    </source>
</evidence>